<feature type="signal peptide" evidence="1">
    <location>
        <begin position="1"/>
        <end position="23"/>
    </location>
</feature>
<reference evidence="2 3" key="1">
    <citation type="journal article" date="2013" name="PLoS ONE">
        <title>Genome-Wide Relatedness of Treponema pedis, from Gingiva and Necrotic Skin Lesions of Pigs, with the Human Oral Pathogen Treponema denticola.</title>
        <authorList>
            <person name="Svartstrom O."/>
            <person name="Mushtaq M."/>
            <person name="Pringle M."/>
            <person name="Segerman B."/>
        </authorList>
    </citation>
    <scope>NUCLEOTIDE SEQUENCE [LARGE SCALE GENOMIC DNA]</scope>
    <source>
        <strain evidence="2">T A4</strain>
    </source>
</reference>
<dbReference type="Pfam" id="PF16811">
    <property type="entry name" value="TAtT"/>
    <property type="match status" value="1"/>
</dbReference>
<dbReference type="AlphaFoldDB" id="S5ZJQ0"/>
<dbReference type="HOGENOM" id="CLU_074357_0_0_12"/>
<evidence type="ECO:0000313" key="2">
    <source>
        <dbReference type="EMBL" id="AGT42777.1"/>
    </source>
</evidence>
<dbReference type="KEGG" id="tped:TPE_0281"/>
<evidence type="ECO:0000313" key="3">
    <source>
        <dbReference type="Proteomes" id="UP000015620"/>
    </source>
</evidence>
<name>S5ZJQ0_9SPIR</name>
<dbReference type="InterPro" id="IPR038537">
    <property type="entry name" value="TatT_sf"/>
</dbReference>
<dbReference type="Proteomes" id="UP000015620">
    <property type="component" value="Chromosome"/>
</dbReference>
<proteinExistence type="predicted"/>
<gene>
    <name evidence="2" type="ORF">TPE_0281</name>
</gene>
<keyword evidence="1" id="KW-0732">Signal</keyword>
<keyword evidence="2" id="KW-0449">Lipoprotein</keyword>
<evidence type="ECO:0000256" key="1">
    <source>
        <dbReference type="SAM" id="SignalP"/>
    </source>
</evidence>
<accession>S5ZJQ0</accession>
<protein>
    <submittedName>
        <fullName evidence="2">Lipoprotein</fullName>
    </submittedName>
</protein>
<dbReference type="EMBL" id="CP004120">
    <property type="protein sequence ID" value="AGT42777.1"/>
    <property type="molecule type" value="Genomic_DNA"/>
</dbReference>
<dbReference type="InterPro" id="IPR031823">
    <property type="entry name" value="TatT"/>
</dbReference>
<organism evidence="2 3">
    <name type="scientific">Treponema pedis str. T A4</name>
    <dbReference type="NCBI Taxonomy" id="1291379"/>
    <lineage>
        <taxon>Bacteria</taxon>
        <taxon>Pseudomonadati</taxon>
        <taxon>Spirochaetota</taxon>
        <taxon>Spirochaetia</taxon>
        <taxon>Spirochaetales</taxon>
        <taxon>Treponemataceae</taxon>
        <taxon>Treponema</taxon>
    </lineage>
</organism>
<sequence>MKIKKTVKLLLAAAMAVSFLPSCSIKQMAYKSAANAMAPLPEHKIKIKPDPNAPNPITALTGEDDIEIVGEVFPVILKLYEAMHIQDPKHRGLALMTGQLYIMYANVFIESPAVYLSDNEFDKKNTAFFRAKKFYKRGAKAALLSLDAAYPGFAEAIHSDNSEKIQTALLNCKIYDVEALHWAGAGILAAFALDPLDSDNLQSLAGGVAMLEAATSLNPVYSDGAVWDILAKFYAAAPDSLGGSPEKAKHAYKKALELSEGKTPSIHVTYAVSFCIPQQDGKGFDEAIEKALSIDPEAQPANKLQTTLAQKYARWLKEHKSDFILGD</sequence>
<dbReference type="Gene3D" id="1.25.40.920">
    <property type="entry name" value="TRAP transporter T-component"/>
    <property type="match status" value="1"/>
</dbReference>
<dbReference type="STRING" id="1291379.TPE_0281"/>
<keyword evidence="3" id="KW-1185">Reference proteome</keyword>
<dbReference type="PATRIC" id="fig|1291379.3.peg.280"/>
<feature type="chain" id="PRO_5004535383" evidence="1">
    <location>
        <begin position="24"/>
        <end position="327"/>
    </location>
</feature>